<evidence type="ECO:0000256" key="1">
    <source>
        <dbReference type="SAM" id="SignalP"/>
    </source>
</evidence>
<name>A0A2S1SJ79_9FLAO</name>
<dbReference type="AlphaFoldDB" id="A0A2S1SJ79"/>
<keyword evidence="1" id="KW-0732">Signal</keyword>
<dbReference type="EMBL" id="CP029187">
    <property type="protein sequence ID" value="AWI26445.1"/>
    <property type="molecule type" value="Genomic_DNA"/>
</dbReference>
<dbReference type="OrthoDB" id="707246at2"/>
<sequence length="249" mass="27436">MKNIILVSIFLLSCFIVTAQDSKIPKGNITLITGQNMEFTDLKFIDDKVKFTNLDTKSDFEYFLTAVKTIIDENGVIIYQKAQAKEEPKFTPQISVAPEHTPSPPLVEALQFKNIENIRKNGKKLTPEEIRTLLAQNAYALDAYNRGKKTAWWGNFTLGFGIGMFVGGAIINLSSSDEVDQDGNVKAKGSPAPLVIGIASALISIPLKVSGRKNVKEAISAYSENRTYAFKPEWRVVAGMSQAGIALRF</sequence>
<proteinExistence type="predicted"/>
<feature type="chain" id="PRO_5015658903" evidence="1">
    <location>
        <begin position="20"/>
        <end position="249"/>
    </location>
</feature>
<dbReference type="RefSeq" id="WP_108904223.1">
    <property type="nucleotide sequence ID" value="NZ_CP029187.1"/>
</dbReference>
<dbReference type="Proteomes" id="UP000244937">
    <property type="component" value="Chromosome"/>
</dbReference>
<protein>
    <submittedName>
        <fullName evidence="2">Uncharacterized protein</fullName>
    </submittedName>
</protein>
<accession>A0A2S1SJ79</accession>
<evidence type="ECO:0000313" key="2">
    <source>
        <dbReference type="EMBL" id="AWI26445.1"/>
    </source>
</evidence>
<gene>
    <name evidence="2" type="ORF">HYN49_11330</name>
</gene>
<keyword evidence="3" id="KW-1185">Reference proteome</keyword>
<dbReference type="KEGG" id="fpal:HYN49_11330"/>
<reference evidence="2 3" key="1">
    <citation type="submission" date="2018-05" db="EMBL/GenBank/DDBJ databases">
        <title>Genome sequencing of Flavobacterium sp. HYN0049.</title>
        <authorList>
            <person name="Yi H."/>
            <person name="Baek C."/>
        </authorList>
    </citation>
    <scope>NUCLEOTIDE SEQUENCE [LARGE SCALE GENOMIC DNA]</scope>
    <source>
        <strain evidence="2 3">HYN0049</strain>
    </source>
</reference>
<organism evidence="2 3">
    <name type="scientific">Flavobacterium pallidum</name>
    <dbReference type="NCBI Taxonomy" id="2172098"/>
    <lineage>
        <taxon>Bacteria</taxon>
        <taxon>Pseudomonadati</taxon>
        <taxon>Bacteroidota</taxon>
        <taxon>Flavobacteriia</taxon>
        <taxon>Flavobacteriales</taxon>
        <taxon>Flavobacteriaceae</taxon>
        <taxon>Flavobacterium</taxon>
    </lineage>
</organism>
<evidence type="ECO:0000313" key="3">
    <source>
        <dbReference type="Proteomes" id="UP000244937"/>
    </source>
</evidence>
<feature type="signal peptide" evidence="1">
    <location>
        <begin position="1"/>
        <end position="19"/>
    </location>
</feature>